<feature type="transmembrane region" description="Helical" evidence="1">
    <location>
        <begin position="103"/>
        <end position="120"/>
    </location>
</feature>
<keyword evidence="1" id="KW-0812">Transmembrane</keyword>
<feature type="transmembrane region" description="Helical" evidence="1">
    <location>
        <begin position="72"/>
        <end position="91"/>
    </location>
</feature>
<keyword evidence="1" id="KW-0472">Membrane</keyword>
<dbReference type="EMBL" id="CP097509">
    <property type="protein sequence ID" value="URE14774.1"/>
    <property type="molecule type" value="Genomic_DNA"/>
</dbReference>
<dbReference type="AlphaFoldDB" id="A0A9E7GG44"/>
<gene>
    <name evidence="2" type="ORF">MUK42_04431</name>
</gene>
<keyword evidence="1" id="KW-1133">Transmembrane helix</keyword>
<evidence type="ECO:0000313" key="2">
    <source>
        <dbReference type="EMBL" id="URE14774.1"/>
    </source>
</evidence>
<organism evidence="2 3">
    <name type="scientific">Musa troglodytarum</name>
    <name type="common">fe'i banana</name>
    <dbReference type="NCBI Taxonomy" id="320322"/>
    <lineage>
        <taxon>Eukaryota</taxon>
        <taxon>Viridiplantae</taxon>
        <taxon>Streptophyta</taxon>
        <taxon>Embryophyta</taxon>
        <taxon>Tracheophyta</taxon>
        <taxon>Spermatophyta</taxon>
        <taxon>Magnoliopsida</taxon>
        <taxon>Liliopsida</taxon>
        <taxon>Zingiberales</taxon>
        <taxon>Musaceae</taxon>
        <taxon>Musa</taxon>
    </lineage>
</organism>
<dbReference type="Proteomes" id="UP001055439">
    <property type="component" value="Chromosome 7"/>
</dbReference>
<accession>A0A9E7GG44</accession>
<reference evidence="2" key="1">
    <citation type="submission" date="2022-05" db="EMBL/GenBank/DDBJ databases">
        <title>The Musa troglodytarum L. genome provides insights into the mechanism of non-climacteric behaviour and enrichment of carotenoids.</title>
        <authorList>
            <person name="Wang J."/>
        </authorList>
    </citation>
    <scope>NUCLEOTIDE SEQUENCE</scope>
    <source>
        <tissue evidence="2">Leaf</tissue>
    </source>
</reference>
<feature type="transmembrane region" description="Helical" evidence="1">
    <location>
        <begin position="32"/>
        <end position="51"/>
    </location>
</feature>
<proteinExistence type="predicted"/>
<name>A0A9E7GG44_9LILI</name>
<sequence>MQLLQAAKFVLSIASGGFLLVCQRPMDVPNFVAAMYLLVTAAFLLLCFSLGRPQLGSTVTTTADGFRVSADRLLKTARFVLCIATGGILLVCQRPTDFRSFVAAMYLLMTLGFLLLYFSLARPHLGSTTATTADNSWWAASLSLLFLPPPNPNHPSPPPMHLLIKFIHCVASVPTEQLLKAAKFVLAIATGGFLLVCQSPMDYPSYAIIMYLLMTLGFLLLYLSLARRPRTTPFMPSPCTS</sequence>
<protein>
    <submittedName>
        <fullName evidence="2">Uncharacterized protein</fullName>
    </submittedName>
</protein>
<evidence type="ECO:0000313" key="3">
    <source>
        <dbReference type="Proteomes" id="UP001055439"/>
    </source>
</evidence>
<evidence type="ECO:0000256" key="1">
    <source>
        <dbReference type="SAM" id="Phobius"/>
    </source>
</evidence>
<keyword evidence="3" id="KW-1185">Reference proteome</keyword>
<feature type="transmembrane region" description="Helical" evidence="1">
    <location>
        <begin position="207"/>
        <end position="225"/>
    </location>
</feature>